<dbReference type="SUPFAM" id="SSF52833">
    <property type="entry name" value="Thioredoxin-like"/>
    <property type="match status" value="1"/>
</dbReference>
<dbReference type="InterPro" id="IPR014025">
    <property type="entry name" value="Glutaredoxin_subgr"/>
</dbReference>
<dbReference type="PRINTS" id="PR00160">
    <property type="entry name" value="GLUTAREDOXIN"/>
</dbReference>
<dbReference type="GO" id="GO:0009055">
    <property type="term" value="F:electron transfer activity"/>
    <property type="evidence" value="ECO:0007669"/>
    <property type="project" value="TreeGrafter"/>
</dbReference>
<evidence type="ECO:0000259" key="3">
    <source>
        <dbReference type="Pfam" id="PF00462"/>
    </source>
</evidence>
<keyword evidence="1" id="KW-1015">Disulfide bond</keyword>
<dbReference type="InterPro" id="IPR011767">
    <property type="entry name" value="GLR_AS"/>
</dbReference>
<protein>
    <submittedName>
        <fullName evidence="4">Glutaredoxin-like protein, YruB-family</fullName>
    </submittedName>
</protein>
<dbReference type="InterPro" id="IPR051548">
    <property type="entry name" value="Grx-like_ET"/>
</dbReference>
<dbReference type="Proteomes" id="UP000184080">
    <property type="component" value="Unassembled WGS sequence"/>
</dbReference>
<dbReference type="PROSITE" id="PS00195">
    <property type="entry name" value="GLUTAREDOXIN_1"/>
    <property type="match status" value="1"/>
</dbReference>
<organism evidence="4 5">
    <name type="scientific">Clostridium amylolyticum</name>
    <dbReference type="NCBI Taxonomy" id="1121298"/>
    <lineage>
        <taxon>Bacteria</taxon>
        <taxon>Bacillati</taxon>
        <taxon>Bacillota</taxon>
        <taxon>Clostridia</taxon>
        <taxon>Eubacteriales</taxon>
        <taxon>Clostridiaceae</taxon>
        <taxon>Clostridium</taxon>
    </lineage>
</organism>
<keyword evidence="5" id="KW-1185">Reference proteome</keyword>
<dbReference type="Gene3D" id="3.40.30.10">
    <property type="entry name" value="Glutaredoxin"/>
    <property type="match status" value="1"/>
</dbReference>
<accession>A0A1M6JXI1</accession>
<dbReference type="PANTHER" id="PTHR34386:SF1">
    <property type="entry name" value="GLUTAREDOXIN-LIKE PROTEIN NRDH"/>
    <property type="match status" value="1"/>
</dbReference>
<dbReference type="NCBIfam" id="TIGR02196">
    <property type="entry name" value="GlrX_YruB"/>
    <property type="match status" value="1"/>
</dbReference>
<evidence type="ECO:0000313" key="4">
    <source>
        <dbReference type="EMBL" id="SHJ51406.1"/>
    </source>
</evidence>
<dbReference type="CDD" id="cd02976">
    <property type="entry name" value="NrdH"/>
    <property type="match status" value="1"/>
</dbReference>
<dbReference type="InterPro" id="IPR011911">
    <property type="entry name" value="GlrX_YruB"/>
</dbReference>
<dbReference type="Pfam" id="PF00462">
    <property type="entry name" value="Glutaredoxin"/>
    <property type="match status" value="1"/>
</dbReference>
<dbReference type="EMBL" id="FQZO01000005">
    <property type="protein sequence ID" value="SHJ51406.1"/>
    <property type="molecule type" value="Genomic_DNA"/>
</dbReference>
<dbReference type="STRING" id="1121298.SAMN05444401_3269"/>
<evidence type="ECO:0000256" key="2">
    <source>
        <dbReference type="ARBA" id="ARBA00023284"/>
    </source>
</evidence>
<evidence type="ECO:0000313" key="5">
    <source>
        <dbReference type="Proteomes" id="UP000184080"/>
    </source>
</evidence>
<keyword evidence="2" id="KW-0676">Redox-active center</keyword>
<dbReference type="GO" id="GO:0045454">
    <property type="term" value="P:cell redox homeostasis"/>
    <property type="evidence" value="ECO:0007669"/>
    <property type="project" value="TreeGrafter"/>
</dbReference>
<dbReference type="AlphaFoldDB" id="A0A1M6JXI1"/>
<evidence type="ECO:0000256" key="1">
    <source>
        <dbReference type="ARBA" id="ARBA00023157"/>
    </source>
</evidence>
<dbReference type="InterPro" id="IPR036249">
    <property type="entry name" value="Thioredoxin-like_sf"/>
</dbReference>
<dbReference type="OrthoDB" id="9795531at2"/>
<dbReference type="PANTHER" id="PTHR34386">
    <property type="entry name" value="GLUTAREDOXIN"/>
    <property type="match status" value="1"/>
</dbReference>
<sequence>MIKVYSTTWCPWCVKVKKYLDSKGENYEEINVADEKEARDEVYKISGQRSVPVTDINGTIIVGFDREAIDNAIKG</sequence>
<feature type="domain" description="Glutaredoxin" evidence="3">
    <location>
        <begin position="2"/>
        <end position="61"/>
    </location>
</feature>
<gene>
    <name evidence="4" type="ORF">SAMN05444401_3269</name>
</gene>
<name>A0A1M6JXI1_9CLOT</name>
<reference evidence="4 5" key="1">
    <citation type="submission" date="2016-11" db="EMBL/GenBank/DDBJ databases">
        <authorList>
            <person name="Jaros S."/>
            <person name="Januszkiewicz K."/>
            <person name="Wedrychowicz H."/>
        </authorList>
    </citation>
    <scope>NUCLEOTIDE SEQUENCE [LARGE SCALE GENOMIC DNA]</scope>
    <source>
        <strain evidence="4 5">DSM 21864</strain>
    </source>
</reference>
<dbReference type="InterPro" id="IPR002109">
    <property type="entry name" value="Glutaredoxin"/>
</dbReference>
<proteinExistence type="predicted"/>
<dbReference type="PROSITE" id="PS51354">
    <property type="entry name" value="GLUTAREDOXIN_2"/>
    <property type="match status" value="1"/>
</dbReference>
<dbReference type="RefSeq" id="WP_073009042.1">
    <property type="nucleotide sequence ID" value="NZ_FQZO01000005.1"/>
</dbReference>